<reference evidence="1" key="1">
    <citation type="submission" date="2016-01" db="EMBL/GenBank/DDBJ databases">
        <authorList>
            <person name="Peeters C."/>
        </authorList>
    </citation>
    <scope>NUCLEOTIDE SEQUENCE [LARGE SCALE GENOMIC DNA]</scope>
    <source>
        <strain evidence="1">LMG 22940</strain>
    </source>
</reference>
<proteinExistence type="predicted"/>
<evidence type="ECO:0000313" key="2">
    <source>
        <dbReference type="Proteomes" id="UP000054770"/>
    </source>
</evidence>
<dbReference type="AlphaFoldDB" id="A0A158L6B0"/>
<comment type="caution">
    <text evidence="1">The sequence shown here is derived from an EMBL/GenBank/DDBJ whole genome shotgun (WGS) entry which is preliminary data.</text>
</comment>
<evidence type="ECO:0000313" key="1">
    <source>
        <dbReference type="EMBL" id="SAL88812.1"/>
    </source>
</evidence>
<gene>
    <name evidence="1" type="ORF">AWB68_08900</name>
</gene>
<accession>A0A158L6B0</accession>
<dbReference type="Proteomes" id="UP000054770">
    <property type="component" value="Unassembled WGS sequence"/>
</dbReference>
<sequence length="242" mass="27205">MAAHGEARAMQSDKPAAWLALFGISYRRFFRKRIRSIQFNMHVQNSIPKHYREQEQAAPIRKHADRRHRNTLNWTSHCGHGAPWRRATMRNSLSVAALNITLRHRPEPSSVSTIHRRGRRLVSRAPFPARALGGRRSKAPLRLQAGQHIACLGKRRARLPMRQASTASQQPPPATILEFTLRQTVRPTVPMGSMASLQARPFDEPGRDGELARALNVALHALEFQYGSATRVAVGRALCGEQ</sequence>
<organism evidence="1 2">
    <name type="scientific">Caballeronia choica</name>
    <dbReference type="NCBI Taxonomy" id="326476"/>
    <lineage>
        <taxon>Bacteria</taxon>
        <taxon>Pseudomonadati</taxon>
        <taxon>Pseudomonadota</taxon>
        <taxon>Betaproteobacteria</taxon>
        <taxon>Burkholderiales</taxon>
        <taxon>Burkholderiaceae</taxon>
        <taxon>Caballeronia</taxon>
    </lineage>
</organism>
<keyword evidence="2" id="KW-1185">Reference proteome</keyword>
<dbReference type="EMBL" id="FCON02000515">
    <property type="protein sequence ID" value="SAL88812.1"/>
    <property type="molecule type" value="Genomic_DNA"/>
</dbReference>
<protein>
    <submittedName>
        <fullName evidence="1">Uncharacterized protein</fullName>
    </submittedName>
</protein>
<name>A0A158L6B0_9BURK</name>